<feature type="binding site" evidence="2">
    <location>
        <position position="128"/>
    </location>
    <ligand>
        <name>Fe cation</name>
        <dbReference type="ChEBI" id="CHEBI:24875"/>
    </ligand>
</feature>
<evidence type="ECO:0000313" key="6">
    <source>
        <dbReference type="Proteomes" id="UP000254230"/>
    </source>
</evidence>
<name>A0A378KUC7_9GAMM</name>
<accession>A0A378KUC7</accession>
<keyword evidence="2" id="KW-0408">Iron</keyword>
<organism evidence="4 6">
    <name type="scientific">Legionella quateirensis</name>
    <dbReference type="NCBI Taxonomy" id="45072"/>
    <lineage>
        <taxon>Bacteria</taxon>
        <taxon>Pseudomonadati</taxon>
        <taxon>Pseudomonadota</taxon>
        <taxon>Gammaproteobacteria</taxon>
        <taxon>Legionellales</taxon>
        <taxon>Legionellaceae</taxon>
        <taxon>Legionella</taxon>
    </lineage>
</organism>
<dbReference type="EC" id="3.5.1.88" evidence="2"/>
<dbReference type="STRING" id="45072.Lqua_2904"/>
<dbReference type="NCBIfam" id="TIGR00079">
    <property type="entry name" value="pept_deformyl"/>
    <property type="match status" value="1"/>
</dbReference>
<keyword evidence="2" id="KW-0479">Metal-binding</keyword>
<dbReference type="EMBL" id="LNYR01000042">
    <property type="protein sequence ID" value="KTD44500.1"/>
    <property type="molecule type" value="Genomic_DNA"/>
</dbReference>
<dbReference type="PIRSF" id="PIRSF004749">
    <property type="entry name" value="Pep_def"/>
    <property type="match status" value="1"/>
</dbReference>
<reference evidence="4 6" key="2">
    <citation type="submission" date="2018-06" db="EMBL/GenBank/DDBJ databases">
        <authorList>
            <consortium name="Pathogen Informatics"/>
            <person name="Doyle S."/>
        </authorList>
    </citation>
    <scope>NUCLEOTIDE SEQUENCE [LARGE SCALE GENOMIC DNA]</scope>
    <source>
        <strain evidence="4 6">NCTC12376</strain>
    </source>
</reference>
<dbReference type="PRINTS" id="PR01576">
    <property type="entry name" value="PDEFORMYLASE"/>
</dbReference>
<feature type="active site" evidence="2">
    <location>
        <position position="171"/>
    </location>
</feature>
<feature type="binding site" evidence="2">
    <location>
        <position position="170"/>
    </location>
    <ligand>
        <name>Fe cation</name>
        <dbReference type="ChEBI" id="CHEBI:24875"/>
    </ligand>
</feature>
<dbReference type="HAMAP" id="MF_00163">
    <property type="entry name" value="Pep_deformylase"/>
    <property type="match status" value="1"/>
</dbReference>
<dbReference type="PANTHER" id="PTHR10458:SF22">
    <property type="entry name" value="PEPTIDE DEFORMYLASE"/>
    <property type="match status" value="1"/>
</dbReference>
<dbReference type="EMBL" id="UGOW01000001">
    <property type="protein sequence ID" value="STY16988.1"/>
    <property type="molecule type" value="Genomic_DNA"/>
</dbReference>
<comment type="function">
    <text evidence="2">Removes the formyl group from the N-terminal Met of newly synthesized proteins. Requires at least a dipeptide for an efficient rate of reaction. N-terminal L-methionine is a prerequisite for activity but the enzyme has broad specificity at other positions.</text>
</comment>
<reference evidence="3 5" key="1">
    <citation type="submission" date="2015-11" db="EMBL/GenBank/DDBJ databases">
        <title>Genomic analysis of 38 Legionella species identifies large and diverse effector repertoires.</title>
        <authorList>
            <person name="Burstein D."/>
            <person name="Amaro F."/>
            <person name="Zusman T."/>
            <person name="Lifshitz Z."/>
            <person name="Cohen O."/>
            <person name="Gilbert J.A."/>
            <person name="Pupko T."/>
            <person name="Shuman H.A."/>
            <person name="Segal G."/>
        </authorList>
    </citation>
    <scope>NUCLEOTIDE SEQUENCE [LARGE SCALE GENOMIC DNA]</scope>
    <source>
        <strain evidence="3 5">ATCC 49507</strain>
    </source>
</reference>
<protein>
    <recommendedName>
        <fullName evidence="2">Peptide deformylase</fullName>
        <shortName evidence="2">PDF</shortName>
        <ecNumber evidence="2">3.5.1.88</ecNumber>
    </recommendedName>
    <alternativeName>
        <fullName evidence="2">Polypeptide deformylase</fullName>
    </alternativeName>
</protein>
<feature type="binding site" evidence="2">
    <location>
        <position position="174"/>
    </location>
    <ligand>
        <name>Fe cation</name>
        <dbReference type="ChEBI" id="CHEBI:24875"/>
    </ligand>
</feature>
<dbReference type="GO" id="GO:0042586">
    <property type="term" value="F:peptide deformylase activity"/>
    <property type="evidence" value="ECO:0007669"/>
    <property type="project" value="UniProtKB-UniRule"/>
</dbReference>
<evidence type="ECO:0000313" key="5">
    <source>
        <dbReference type="Proteomes" id="UP000054639"/>
    </source>
</evidence>
<dbReference type="Gene3D" id="3.90.45.10">
    <property type="entry name" value="Peptide deformylase"/>
    <property type="match status" value="1"/>
</dbReference>
<keyword evidence="2" id="KW-0648">Protein biosynthesis</keyword>
<evidence type="ECO:0000256" key="1">
    <source>
        <dbReference type="ARBA" id="ARBA00010759"/>
    </source>
</evidence>
<dbReference type="PANTHER" id="PTHR10458">
    <property type="entry name" value="PEPTIDE DEFORMYLASE"/>
    <property type="match status" value="1"/>
</dbReference>
<dbReference type="CDD" id="cd00487">
    <property type="entry name" value="Pep_deformylase"/>
    <property type="match status" value="1"/>
</dbReference>
<evidence type="ECO:0000256" key="2">
    <source>
        <dbReference type="HAMAP-Rule" id="MF_00163"/>
    </source>
</evidence>
<dbReference type="Proteomes" id="UP000254230">
    <property type="component" value="Unassembled WGS sequence"/>
</dbReference>
<dbReference type="SUPFAM" id="SSF56420">
    <property type="entry name" value="Peptide deformylase"/>
    <property type="match status" value="1"/>
</dbReference>
<comment type="catalytic activity">
    <reaction evidence="2">
        <text>N-terminal N-formyl-L-methionyl-[peptide] + H2O = N-terminal L-methionyl-[peptide] + formate</text>
        <dbReference type="Rhea" id="RHEA:24420"/>
        <dbReference type="Rhea" id="RHEA-COMP:10639"/>
        <dbReference type="Rhea" id="RHEA-COMP:10640"/>
        <dbReference type="ChEBI" id="CHEBI:15377"/>
        <dbReference type="ChEBI" id="CHEBI:15740"/>
        <dbReference type="ChEBI" id="CHEBI:49298"/>
        <dbReference type="ChEBI" id="CHEBI:64731"/>
        <dbReference type="EC" id="3.5.1.88"/>
    </reaction>
</comment>
<evidence type="ECO:0000313" key="4">
    <source>
        <dbReference type="EMBL" id="STY16988.1"/>
    </source>
</evidence>
<dbReference type="InterPro" id="IPR036821">
    <property type="entry name" value="Peptide_deformylase_sf"/>
</dbReference>
<gene>
    <name evidence="4" type="primary">def_2</name>
    <name evidence="2" type="synonym">def</name>
    <name evidence="3" type="ORF">Lqua_2904</name>
    <name evidence="4" type="ORF">NCTC12376_00782</name>
</gene>
<keyword evidence="5" id="KW-1185">Reference proteome</keyword>
<dbReference type="Proteomes" id="UP000054639">
    <property type="component" value="Unassembled WGS sequence"/>
</dbReference>
<keyword evidence="2 4" id="KW-0378">Hydrolase</keyword>
<sequence>MFHFIFRILCILCGITLGLTSIMAMDIVTIEQAEHYQVLKSKATTVQFPLSEDDAELIQAMKNKLKVLGGVGLAAPQVNYAKQIIALYIPEEAGLLRENVQVYPMHIMINPSYEPTSDITVLYDFEGCYSVSSKAGKVPRYKHIKLTYFDETGQQHQRIESDFYARVLQHEIDHLNGILIIDRLTPDCVQGTVQEMMTLRRAELSEEKKKIFDEVMARKLKK</sequence>
<dbReference type="Pfam" id="PF01327">
    <property type="entry name" value="Pep_deformylase"/>
    <property type="match status" value="1"/>
</dbReference>
<dbReference type="AlphaFoldDB" id="A0A378KUC7"/>
<comment type="cofactor">
    <cofactor evidence="2">
        <name>Fe(2+)</name>
        <dbReference type="ChEBI" id="CHEBI:29033"/>
    </cofactor>
    <text evidence="2">Binds 1 Fe(2+) ion.</text>
</comment>
<evidence type="ECO:0000313" key="3">
    <source>
        <dbReference type="EMBL" id="KTD44500.1"/>
    </source>
</evidence>
<dbReference type="GO" id="GO:0046872">
    <property type="term" value="F:metal ion binding"/>
    <property type="evidence" value="ECO:0007669"/>
    <property type="project" value="UniProtKB-KW"/>
</dbReference>
<comment type="similarity">
    <text evidence="1 2">Belongs to the polypeptide deformylase family.</text>
</comment>
<dbReference type="InterPro" id="IPR023635">
    <property type="entry name" value="Peptide_deformylase"/>
</dbReference>
<proteinExistence type="inferred from homology"/>
<dbReference type="GO" id="GO:0006412">
    <property type="term" value="P:translation"/>
    <property type="evidence" value="ECO:0007669"/>
    <property type="project" value="UniProtKB-UniRule"/>
</dbReference>